<organism evidence="1 2">
    <name type="scientific">Mycobacterium tuberculosis</name>
    <dbReference type="NCBI Taxonomy" id="1773"/>
    <lineage>
        <taxon>Bacteria</taxon>
        <taxon>Bacillati</taxon>
        <taxon>Actinomycetota</taxon>
        <taxon>Actinomycetes</taxon>
        <taxon>Mycobacteriales</taxon>
        <taxon>Mycobacteriaceae</taxon>
        <taxon>Mycobacterium</taxon>
        <taxon>Mycobacterium tuberculosis complex</taxon>
    </lineage>
</organism>
<comment type="caution">
    <text evidence="1">The sequence shown here is derived from an EMBL/GenBank/DDBJ whole genome shotgun (WGS) entry which is preliminary data.</text>
</comment>
<evidence type="ECO:0000313" key="2">
    <source>
        <dbReference type="Proteomes" id="UP000671119"/>
    </source>
</evidence>
<sequence>MSAALSEGDRSIEQLLGHSRAIFPMNILAYPATHPAAEKASANIFSTPPARQVAISAGNTPDQYETKITSDLMIYNIYVA</sequence>
<dbReference type="AlphaFoldDB" id="A0ABD4Q7K2"/>
<accession>A0ABD4Q7K2</accession>
<dbReference type="Proteomes" id="UP000671119">
    <property type="component" value="Unassembled WGS sequence"/>
</dbReference>
<name>A0ABD4Q7K2_MYCTX</name>
<feature type="non-terminal residue" evidence="1">
    <location>
        <position position="80"/>
    </location>
</feature>
<dbReference type="EMBL" id="JAGIZI010000242">
    <property type="protein sequence ID" value="MBP0685544.1"/>
    <property type="molecule type" value="Genomic_DNA"/>
</dbReference>
<evidence type="ECO:0000313" key="1">
    <source>
        <dbReference type="EMBL" id="MBP0685544.1"/>
    </source>
</evidence>
<reference evidence="1 2" key="1">
    <citation type="submission" date="2021-03" db="EMBL/GenBank/DDBJ databases">
        <title>Whole Genome Sequencing of Mycobacterium tuberculosis clinical isolates from Arunachal Pradesh, India.</title>
        <authorList>
            <person name="Singh S."/>
            <person name="Mudliar S.R."/>
            <person name="Kulsum U."/>
            <person name="Rufai S.B."/>
            <person name="Singh P.K."/>
            <person name="Umpo M."/>
            <person name="Nyori M."/>
        </authorList>
    </citation>
    <scope>NUCLEOTIDE SEQUENCE [LARGE SCALE GENOMIC DNA]</scope>
    <source>
        <strain evidence="1 2">OMICS/BPL/0142/20/SP</strain>
    </source>
</reference>
<proteinExistence type="predicted"/>
<gene>
    <name evidence="1" type="ORF">J8J21_21100</name>
</gene>
<dbReference type="RefSeq" id="WP_209925244.1">
    <property type="nucleotide sequence ID" value="NZ_JAGIZI010000242.1"/>
</dbReference>
<protein>
    <submittedName>
        <fullName evidence="1">Uncharacterized protein</fullName>
    </submittedName>
</protein>